<feature type="transmembrane region" description="Helical" evidence="1">
    <location>
        <begin position="7"/>
        <end position="31"/>
    </location>
</feature>
<sequence>MRLTTKLSAFMTLLTGLAIFVTLVGCSLSFFNAMHFKVHQRVVAVATIIDNELVSSSPQDLIKRLNEVMVPIDITEVDFKIGDNTVYQHQLAQTYSLLGNSYSFRTVTVELMKHPGTFLSLTYRDPVANYYNSLFTTVPLSITVGFMLIVLFFAIRWMKKQLAGQELLEDRARRILNGERGVGARGSVLEWPPQASSALDLLLSDLQNASDQRSRMDTLIRAFAAQDAKTGLNNRLFFDNQLATLLDEQEQVGAHGVVMIIRLPDFDTLHETWGRSAVEEYLFTIINMLSTFVMRYPGALLARYFRSDFAVLLPHRTLKEADSIASQLLKAVDSLPPTRMLDRNDMMHIGICAWRSGQTKEQVMENAEVATRNASLQGTNGWSVYDDTLPEKGRGNVKWRTLIEQVLQRGGPRFYQKPSVKRDGYVHHREIMCRIFDGEQEVLAAEYLPMVKQFGLSEQYDRQTIARLLPLVGFWPEETLAIQVSVESLIRVPFQRWLRDALMQSEKSLRRRILFELAEADVCQHISRLQPVVRLIKALGARIAVSQAGLTVVGTSYIKELDVELIKLHPGLVRNIEKRAENQLFVQSLVEACNGTQTQVFAVGVRTRSEWQTLVEKGVTGAQGDLFAASQPLDSNVKKYSQRYSV</sequence>
<dbReference type="InterPro" id="IPR029787">
    <property type="entry name" value="Nucleotide_cyclase"/>
</dbReference>
<keyword evidence="4" id="KW-0456">Lyase</keyword>
<feature type="domain" description="GGDEF" evidence="3">
    <location>
        <begin position="254"/>
        <end position="387"/>
    </location>
</feature>
<evidence type="ECO:0000256" key="1">
    <source>
        <dbReference type="SAM" id="Phobius"/>
    </source>
</evidence>
<dbReference type="GO" id="GO:0071111">
    <property type="term" value="F:cyclic-guanylate-specific phosphodiesterase activity"/>
    <property type="evidence" value="ECO:0007669"/>
    <property type="project" value="InterPro"/>
</dbReference>
<dbReference type="InterPro" id="IPR001633">
    <property type="entry name" value="EAL_dom"/>
</dbReference>
<organism evidence="4 5">
    <name type="scientific">Buttiauxella agrestis ATCC 33320</name>
    <dbReference type="NCBI Taxonomy" id="1006004"/>
    <lineage>
        <taxon>Bacteria</taxon>
        <taxon>Pseudomonadati</taxon>
        <taxon>Pseudomonadota</taxon>
        <taxon>Gammaproteobacteria</taxon>
        <taxon>Enterobacterales</taxon>
        <taxon>Enterobacteriaceae</taxon>
        <taxon>Buttiauxella</taxon>
    </lineage>
</organism>
<dbReference type="Pfam" id="PF17157">
    <property type="entry name" value="GAPES4"/>
    <property type="match status" value="1"/>
</dbReference>
<dbReference type="InterPro" id="IPR000160">
    <property type="entry name" value="GGDEF_dom"/>
</dbReference>
<dbReference type="SMART" id="SM00267">
    <property type="entry name" value="GGDEF"/>
    <property type="match status" value="1"/>
</dbReference>
<proteinExistence type="predicted"/>
<dbReference type="InterPro" id="IPR033423">
    <property type="entry name" value="GAPES4"/>
</dbReference>
<dbReference type="Proteomes" id="UP000028653">
    <property type="component" value="Unassembled WGS sequence"/>
</dbReference>
<dbReference type="SUPFAM" id="SSF141868">
    <property type="entry name" value="EAL domain-like"/>
    <property type="match status" value="1"/>
</dbReference>
<keyword evidence="5" id="KW-1185">Reference proteome</keyword>
<keyword evidence="4" id="KW-0449">Lipoprotein</keyword>
<dbReference type="GO" id="GO:0016829">
    <property type="term" value="F:lyase activity"/>
    <property type="evidence" value="ECO:0007669"/>
    <property type="project" value="UniProtKB-KW"/>
</dbReference>
<keyword evidence="1" id="KW-1133">Transmembrane helix</keyword>
<dbReference type="eggNOG" id="COG2200">
    <property type="taxonomic scope" value="Bacteria"/>
</dbReference>
<dbReference type="Gene3D" id="3.30.70.270">
    <property type="match status" value="1"/>
</dbReference>
<dbReference type="eggNOG" id="COG2199">
    <property type="taxonomic scope" value="Bacteria"/>
</dbReference>
<dbReference type="AlphaFoldDB" id="A0A085G207"/>
<dbReference type="PROSITE" id="PS51257">
    <property type="entry name" value="PROKAR_LIPOPROTEIN"/>
    <property type="match status" value="1"/>
</dbReference>
<reference evidence="4 5" key="1">
    <citation type="submission" date="2014-05" db="EMBL/GenBank/DDBJ databases">
        <title>ATOL: Assembling a taxonomically balanced genome-scale reconstruction of the evolutionary history of the Enterobacteriaceae.</title>
        <authorList>
            <person name="Plunkett G.III."/>
            <person name="Neeno-Eckwall E.C."/>
            <person name="Glasner J.D."/>
            <person name="Perna N.T."/>
        </authorList>
    </citation>
    <scope>NUCLEOTIDE SEQUENCE [LARGE SCALE GENOMIC DNA]</scope>
    <source>
        <strain evidence="4 5">ATCC 33320</strain>
    </source>
</reference>
<dbReference type="FunFam" id="3.30.70.270:FF:000027">
    <property type="entry name" value="RNase E specificity factor CsrD"/>
    <property type="match status" value="1"/>
</dbReference>
<dbReference type="Pfam" id="PF00990">
    <property type="entry name" value="GGDEF"/>
    <property type="match status" value="1"/>
</dbReference>
<feature type="domain" description="EAL" evidence="2">
    <location>
        <begin position="396"/>
        <end position="644"/>
    </location>
</feature>
<dbReference type="InterPro" id="IPR043128">
    <property type="entry name" value="Rev_trsase/Diguanyl_cyclase"/>
</dbReference>
<dbReference type="PROSITE" id="PS50887">
    <property type="entry name" value="GGDEF"/>
    <property type="match status" value="1"/>
</dbReference>
<comment type="caution">
    <text evidence="4">The sequence shown here is derived from an EMBL/GenBank/DDBJ whole genome shotgun (WGS) entry which is preliminary data.</text>
</comment>
<feature type="transmembrane region" description="Helical" evidence="1">
    <location>
        <begin position="130"/>
        <end position="155"/>
    </location>
</feature>
<dbReference type="InterPro" id="IPR050706">
    <property type="entry name" value="Cyclic-di-GMP_PDE-like"/>
</dbReference>
<dbReference type="PANTHER" id="PTHR33121">
    <property type="entry name" value="CYCLIC DI-GMP PHOSPHODIESTERASE PDEF"/>
    <property type="match status" value="1"/>
</dbReference>
<dbReference type="Pfam" id="PF00563">
    <property type="entry name" value="EAL"/>
    <property type="match status" value="1"/>
</dbReference>
<evidence type="ECO:0000313" key="5">
    <source>
        <dbReference type="Proteomes" id="UP000028653"/>
    </source>
</evidence>
<keyword evidence="1" id="KW-0812">Transmembrane</keyword>
<dbReference type="PROSITE" id="PS50883">
    <property type="entry name" value="EAL"/>
    <property type="match status" value="1"/>
</dbReference>
<dbReference type="SUPFAM" id="SSF55073">
    <property type="entry name" value="Nucleotide cyclase"/>
    <property type="match status" value="1"/>
</dbReference>
<dbReference type="Gene3D" id="3.20.20.450">
    <property type="entry name" value="EAL domain"/>
    <property type="match status" value="1"/>
</dbReference>
<name>A0A085G207_9ENTR</name>
<protein>
    <submittedName>
        <fullName evidence="4">Putative lipoprotein</fullName>
        <ecNumber evidence="4">4.6.-.-</ecNumber>
    </submittedName>
</protein>
<evidence type="ECO:0000313" key="4">
    <source>
        <dbReference type="EMBL" id="KFC77752.1"/>
    </source>
</evidence>
<accession>A0A085G207</accession>
<dbReference type="SMART" id="SM00052">
    <property type="entry name" value="EAL"/>
    <property type="match status" value="1"/>
</dbReference>
<dbReference type="EC" id="4.6.-.-" evidence="4"/>
<keyword evidence="1" id="KW-0472">Membrane</keyword>
<dbReference type="STRING" id="1006004.GBAG_3725"/>
<dbReference type="EMBL" id="JMPI01000063">
    <property type="protein sequence ID" value="KFC77752.1"/>
    <property type="molecule type" value="Genomic_DNA"/>
</dbReference>
<gene>
    <name evidence="4" type="primary">csrD</name>
    <name evidence="4" type="ORF">GBAG_3725</name>
</gene>
<dbReference type="CDD" id="cd01948">
    <property type="entry name" value="EAL"/>
    <property type="match status" value="1"/>
</dbReference>
<evidence type="ECO:0000259" key="3">
    <source>
        <dbReference type="PROSITE" id="PS50887"/>
    </source>
</evidence>
<dbReference type="InterPro" id="IPR035919">
    <property type="entry name" value="EAL_sf"/>
</dbReference>
<dbReference type="RefSeq" id="WP_034498908.1">
    <property type="nucleotide sequence ID" value="NZ_JMPI01000063.1"/>
</dbReference>
<dbReference type="NCBIfam" id="NF008281">
    <property type="entry name" value="PRK11059.1"/>
    <property type="match status" value="1"/>
</dbReference>
<dbReference type="PANTHER" id="PTHR33121:SF32">
    <property type="entry name" value="RNASE E SPECIFICITY FACTOR CSRD"/>
    <property type="match status" value="1"/>
</dbReference>
<evidence type="ECO:0000259" key="2">
    <source>
        <dbReference type="PROSITE" id="PS50883"/>
    </source>
</evidence>
<dbReference type="CDD" id="cd01949">
    <property type="entry name" value="GGDEF"/>
    <property type="match status" value="1"/>
</dbReference>
<dbReference type="OrthoDB" id="5894408at2"/>